<evidence type="ECO:0000313" key="1">
    <source>
        <dbReference type="EMBL" id="KAI2393513.1"/>
    </source>
</evidence>
<name>A0ACB8V6B1_9EURO</name>
<comment type="caution">
    <text evidence="1">The sequence shown here is derived from an EMBL/GenBank/DDBJ whole genome shotgun (WGS) entry which is preliminary data.</text>
</comment>
<gene>
    <name evidence="1" type="ORF">LOY88_000113</name>
</gene>
<organism evidence="1">
    <name type="scientific">Ophidiomyces ophidiicola</name>
    <dbReference type="NCBI Taxonomy" id="1387563"/>
    <lineage>
        <taxon>Eukaryota</taxon>
        <taxon>Fungi</taxon>
        <taxon>Dikarya</taxon>
        <taxon>Ascomycota</taxon>
        <taxon>Pezizomycotina</taxon>
        <taxon>Eurotiomycetes</taxon>
        <taxon>Eurotiomycetidae</taxon>
        <taxon>Onygenales</taxon>
        <taxon>Onygenaceae</taxon>
        <taxon>Ophidiomyces</taxon>
    </lineage>
</organism>
<dbReference type="EMBL" id="JALBCA010000002">
    <property type="protein sequence ID" value="KAI2393513.1"/>
    <property type="molecule type" value="Genomic_DNA"/>
</dbReference>
<protein>
    <submittedName>
        <fullName evidence="1">Uncharacterized protein</fullName>
    </submittedName>
</protein>
<sequence>MASYQKLSDLVDDFAHDCKRHIQLQQDRITQLEIDLELERNSVAQATSAVAVLKEENTALQNQVEALRRDNAAELKHEDLLEIMQNAKPGNFHTSDEVGCKNCDRLLAFDSRYRELYRSFSIAIKTVSSARIRLQEMQERVDHWKLFFNQSSFEVDVDGELIAFQRVGTYPAPAVQSEATGSRESANLPTPNHASDEANIDTQLPSDDPELISTQSQDPAYETNDNHPSLVPSLGSPVFMSARPVRRRDIIQNTSAQATRNLVETGSFMRPVTVKSEPSSENSNHAEVNMGRDLNTEGRQGLPERVEAISGNSVEKAAAPCMAPIGSVFHTGGMRPVSPRGKRRQPLRDIDRNISPSPQRELANGKRRKFASRGAVSVPSVAEDGEEENYGTRRLSRAVEDQELSSHRQQKGAQGLRILDLLDTPPPPRPVLLTTPRRAGFQASTPAGISARKNLRRSIDANNSIDGGPRRGSLRSRPLRALGLEHFKLNPERNHGLDYAYDEVVRDKSARKCLPGCLAQSCCGPTFRAMARSEIPKNVTFDTLTQEYRQLLEEYHGVEKSKLQSLPDDRIYNLLVEAKAWEFSNRFGRHRHAHARESSPPGFWRTDMPTTQEEEADRQRALELEQEKVYERYQQALRGDGVWRFADE</sequence>
<proteinExistence type="predicted"/>
<accession>A0ACB8V6B1</accession>
<reference evidence="1" key="1">
    <citation type="journal article" date="2022" name="bioRxiv">
        <title>Population genetic analysis of Ophidiomyces ophidiicola, the causative agent of snake fungal disease, indicates recent introductions to the USA.</title>
        <authorList>
            <person name="Ladner J.T."/>
            <person name="Palmer J.M."/>
            <person name="Ettinger C.L."/>
            <person name="Stajich J.E."/>
            <person name="Farrell T.M."/>
            <person name="Glorioso B.M."/>
            <person name="Lawson B."/>
            <person name="Price S.J."/>
            <person name="Stengle A.G."/>
            <person name="Grear D.A."/>
            <person name="Lorch J.M."/>
        </authorList>
    </citation>
    <scope>NUCLEOTIDE SEQUENCE</scope>
    <source>
        <strain evidence="1">NWHC 24266-5</strain>
    </source>
</reference>